<evidence type="ECO:0000313" key="1">
    <source>
        <dbReference type="EMBL" id="GBP81457.1"/>
    </source>
</evidence>
<protein>
    <submittedName>
        <fullName evidence="1">Uncharacterized protein</fullName>
    </submittedName>
</protein>
<proteinExistence type="predicted"/>
<organism evidence="1 2">
    <name type="scientific">Eumeta variegata</name>
    <name type="common">Bagworm moth</name>
    <name type="synonym">Eumeta japonica</name>
    <dbReference type="NCBI Taxonomy" id="151549"/>
    <lineage>
        <taxon>Eukaryota</taxon>
        <taxon>Metazoa</taxon>
        <taxon>Ecdysozoa</taxon>
        <taxon>Arthropoda</taxon>
        <taxon>Hexapoda</taxon>
        <taxon>Insecta</taxon>
        <taxon>Pterygota</taxon>
        <taxon>Neoptera</taxon>
        <taxon>Endopterygota</taxon>
        <taxon>Lepidoptera</taxon>
        <taxon>Glossata</taxon>
        <taxon>Ditrysia</taxon>
        <taxon>Tineoidea</taxon>
        <taxon>Psychidae</taxon>
        <taxon>Oiketicinae</taxon>
        <taxon>Eumeta</taxon>
    </lineage>
</organism>
<comment type="caution">
    <text evidence="1">The sequence shown here is derived from an EMBL/GenBank/DDBJ whole genome shotgun (WGS) entry which is preliminary data.</text>
</comment>
<keyword evidence="2" id="KW-1185">Reference proteome</keyword>
<accession>A0A4C1Z488</accession>
<reference evidence="1 2" key="1">
    <citation type="journal article" date="2019" name="Commun. Biol.">
        <title>The bagworm genome reveals a unique fibroin gene that provides high tensile strength.</title>
        <authorList>
            <person name="Kono N."/>
            <person name="Nakamura H."/>
            <person name="Ohtoshi R."/>
            <person name="Tomita M."/>
            <person name="Numata K."/>
            <person name="Arakawa K."/>
        </authorList>
    </citation>
    <scope>NUCLEOTIDE SEQUENCE [LARGE SCALE GENOMIC DNA]</scope>
</reference>
<name>A0A4C1Z488_EUMVA</name>
<sequence length="126" mass="13865">MGARPADFTSGGDEIRLKCTTFVTVSNMCRYCLTKRNNLCIGRGGNEGGRQMAAEGGRGRCASAVVRPRSSNVGLRTHHVVQRVQRPNLDNFHDQPCGLCFEGHAEPSANLSPHSSPRIWIFTFDF</sequence>
<dbReference type="AlphaFoldDB" id="A0A4C1Z488"/>
<evidence type="ECO:0000313" key="2">
    <source>
        <dbReference type="Proteomes" id="UP000299102"/>
    </source>
</evidence>
<gene>
    <name evidence="1" type="ORF">EVAR_59439_1</name>
</gene>
<dbReference type="EMBL" id="BGZK01001512">
    <property type="protein sequence ID" value="GBP81457.1"/>
    <property type="molecule type" value="Genomic_DNA"/>
</dbReference>
<dbReference type="Proteomes" id="UP000299102">
    <property type="component" value="Unassembled WGS sequence"/>
</dbReference>